<keyword evidence="4" id="KW-1185">Reference proteome</keyword>
<evidence type="ECO:0000313" key="4">
    <source>
        <dbReference type="Proteomes" id="UP001385951"/>
    </source>
</evidence>
<dbReference type="AlphaFoldDB" id="A0AAW0FQH1"/>
<evidence type="ECO:0000256" key="1">
    <source>
        <dbReference type="SAM" id="Coils"/>
    </source>
</evidence>
<keyword evidence="1" id="KW-0175">Coiled coil</keyword>
<sequence>MSVRQRIPFKFSEDTQEEDQHILDEQEQEELIQKLKEESDVHNAQYLMVLQALIGLSSILQCIYLMKADKEPPIAPLITSELIPPTSVPLPNLWTILNLFYHANLSIHLLPLSNPIRQSLQKIRSSPYILLLPIGYSILYGLSVAPALLSLFSGNSWVDVVWWLATPAMVYFVHSSQRWFAQETEGIQNLEKLRYDAKGA</sequence>
<proteinExistence type="predicted"/>
<evidence type="ECO:0000256" key="2">
    <source>
        <dbReference type="SAM" id="Phobius"/>
    </source>
</evidence>
<keyword evidence="2" id="KW-0472">Membrane</keyword>
<dbReference type="EMBL" id="JASBNA010000040">
    <property type="protein sequence ID" value="KAK7681527.1"/>
    <property type="molecule type" value="Genomic_DNA"/>
</dbReference>
<protein>
    <submittedName>
        <fullName evidence="3">Uncharacterized protein</fullName>
    </submittedName>
</protein>
<feature type="coiled-coil region" evidence="1">
    <location>
        <begin position="18"/>
        <end position="45"/>
    </location>
</feature>
<gene>
    <name evidence="3" type="ORF">QCA50_015259</name>
</gene>
<dbReference type="Proteomes" id="UP001385951">
    <property type="component" value="Unassembled WGS sequence"/>
</dbReference>
<reference evidence="3 4" key="1">
    <citation type="submission" date="2022-09" db="EMBL/GenBank/DDBJ databases">
        <authorList>
            <person name="Palmer J.M."/>
        </authorList>
    </citation>
    <scope>NUCLEOTIDE SEQUENCE [LARGE SCALE GENOMIC DNA]</scope>
    <source>
        <strain evidence="3 4">DSM 7382</strain>
    </source>
</reference>
<feature type="transmembrane region" description="Helical" evidence="2">
    <location>
        <begin position="128"/>
        <end position="149"/>
    </location>
</feature>
<name>A0AAW0FQH1_9APHY</name>
<keyword evidence="2" id="KW-1133">Transmembrane helix</keyword>
<keyword evidence="2" id="KW-0812">Transmembrane</keyword>
<organism evidence="3 4">
    <name type="scientific">Cerrena zonata</name>
    <dbReference type="NCBI Taxonomy" id="2478898"/>
    <lineage>
        <taxon>Eukaryota</taxon>
        <taxon>Fungi</taxon>
        <taxon>Dikarya</taxon>
        <taxon>Basidiomycota</taxon>
        <taxon>Agaricomycotina</taxon>
        <taxon>Agaricomycetes</taxon>
        <taxon>Polyporales</taxon>
        <taxon>Cerrenaceae</taxon>
        <taxon>Cerrena</taxon>
    </lineage>
</organism>
<accession>A0AAW0FQH1</accession>
<evidence type="ECO:0000313" key="3">
    <source>
        <dbReference type="EMBL" id="KAK7681527.1"/>
    </source>
</evidence>
<comment type="caution">
    <text evidence="3">The sequence shown here is derived from an EMBL/GenBank/DDBJ whole genome shotgun (WGS) entry which is preliminary data.</text>
</comment>